<comment type="caution">
    <text evidence="1">The sequence shown here is derived from an EMBL/GenBank/DDBJ whole genome shotgun (WGS) entry which is preliminary data.</text>
</comment>
<sequence length="362" mass="41136">QSSTNVLSSGNQFASFSNSPQFSNQLSVAGSPVVQPVRGFTIDFSREIDDDDSREILLLNQNRNNAFRNTNQFQLNNVQAAGQFRVVPDLTDEVFDDDSREIFLRTSGFTTARQLLNPAALTPRPRNNQGIVSGFSGRSQQPLFSVESLEIINNRNNAFRNTNQFQLNNVQAAGQFRVVPDLTDEVFDDDSREIFLRTSGFTTARQLLNPAALTPRPRNNQGTVRGVSGSFRQPLFSVESLEFTNERFDTTNERFDITNERFDDSNERFDDSNERFGLFSQRFLRPNVRTKRDFRLDSPESHENDFMTKSIPKPMETRVRNFQQYNFDTIGSHENDFMSGESLRVLSADLGSEESGNGEVLD</sequence>
<dbReference type="AlphaFoldDB" id="A0AAV2SLR0"/>
<evidence type="ECO:0000313" key="2">
    <source>
        <dbReference type="Proteomes" id="UP001497623"/>
    </source>
</evidence>
<reference evidence="1 2" key="1">
    <citation type="submission" date="2024-05" db="EMBL/GenBank/DDBJ databases">
        <authorList>
            <person name="Wallberg A."/>
        </authorList>
    </citation>
    <scope>NUCLEOTIDE SEQUENCE [LARGE SCALE GENOMIC DNA]</scope>
</reference>
<gene>
    <name evidence="1" type="ORF">MNOR_LOCUS39144</name>
</gene>
<proteinExistence type="predicted"/>
<keyword evidence="2" id="KW-1185">Reference proteome</keyword>
<dbReference type="Proteomes" id="UP001497623">
    <property type="component" value="Unassembled WGS sequence"/>
</dbReference>
<protein>
    <submittedName>
        <fullName evidence="1">Uncharacterized protein</fullName>
    </submittedName>
</protein>
<name>A0AAV2SLR0_MEGNR</name>
<organism evidence="1 2">
    <name type="scientific">Meganyctiphanes norvegica</name>
    <name type="common">Northern krill</name>
    <name type="synonym">Thysanopoda norvegica</name>
    <dbReference type="NCBI Taxonomy" id="48144"/>
    <lineage>
        <taxon>Eukaryota</taxon>
        <taxon>Metazoa</taxon>
        <taxon>Ecdysozoa</taxon>
        <taxon>Arthropoda</taxon>
        <taxon>Crustacea</taxon>
        <taxon>Multicrustacea</taxon>
        <taxon>Malacostraca</taxon>
        <taxon>Eumalacostraca</taxon>
        <taxon>Eucarida</taxon>
        <taxon>Euphausiacea</taxon>
        <taxon>Euphausiidae</taxon>
        <taxon>Meganyctiphanes</taxon>
    </lineage>
</organism>
<accession>A0AAV2SLR0</accession>
<dbReference type="EMBL" id="CAXKWB010097721">
    <property type="protein sequence ID" value="CAL4221998.1"/>
    <property type="molecule type" value="Genomic_DNA"/>
</dbReference>
<evidence type="ECO:0000313" key="1">
    <source>
        <dbReference type="EMBL" id="CAL4221998.1"/>
    </source>
</evidence>
<feature type="non-terminal residue" evidence="1">
    <location>
        <position position="1"/>
    </location>
</feature>